<protein>
    <submittedName>
        <fullName evidence="3">AGE family epimerase/isomerase</fullName>
    </submittedName>
</protein>
<dbReference type="Pfam" id="PF07221">
    <property type="entry name" value="GlcNAc_2-epim"/>
    <property type="match status" value="1"/>
</dbReference>
<accession>A0ABR8BN30</accession>
<dbReference type="CDD" id="cd00249">
    <property type="entry name" value="AGE"/>
    <property type="match status" value="1"/>
</dbReference>
<dbReference type="InterPro" id="IPR010819">
    <property type="entry name" value="AGE/CE"/>
</dbReference>
<dbReference type="InterPro" id="IPR012341">
    <property type="entry name" value="6hp_glycosidase-like_sf"/>
</dbReference>
<sequence length="397" mass="46027">MGKNLQALAQLYKNALLNDVLPFWENHSLDSEGGYFTCLDRQGKVYDTDKFIWLQNRQVWTFSMLCNQLEKRENWLKIASNGAKFLAEHGRDDEGNWYFALTRGGEPLVQPYNIFSDCFAAMAFSQYALASGEEWAKDVAMQAYNNVLRRKDNPKGKYTKTYPGTRPMKALAVPMILANLTLEMEWLLPQETLENVLAATVQEVMGDFLDQERGLMYENVAPDGSHIDCFEGRLINPGHGIEAMWFIMDIARRKNDSKTINQAVDVVLNILNFAWDNEYGGLYYFMDAAGHPPQQLEWDQKLWWVHLESLVALAIAYRLTGREVCWQWYQKMHDYSWQHFADPEYGEWFGYLNRRGEVLLNLKGGKWKGCFHVPRALYLCWQQFEALSSQSTESGNH</sequence>
<dbReference type="EMBL" id="JACJQL010000077">
    <property type="protein sequence ID" value="MBD2255079.1"/>
    <property type="molecule type" value="Genomic_DNA"/>
</dbReference>
<dbReference type="SUPFAM" id="SSF48208">
    <property type="entry name" value="Six-hairpin glycosidases"/>
    <property type="match status" value="1"/>
</dbReference>
<name>A0ABR8BN30_9NOSO</name>
<proteinExistence type="inferred from homology"/>
<evidence type="ECO:0000256" key="1">
    <source>
        <dbReference type="ARBA" id="ARBA00008558"/>
    </source>
</evidence>
<evidence type="ECO:0000313" key="3">
    <source>
        <dbReference type="EMBL" id="MBD2255079.1"/>
    </source>
</evidence>
<reference evidence="3 4" key="1">
    <citation type="journal article" date="2020" name="ISME J.">
        <title>Comparative genomics reveals insights into cyanobacterial evolution and habitat adaptation.</title>
        <authorList>
            <person name="Chen M.Y."/>
            <person name="Teng W.K."/>
            <person name="Zhao L."/>
            <person name="Hu C.X."/>
            <person name="Zhou Y.K."/>
            <person name="Han B.P."/>
            <person name="Song L.R."/>
            <person name="Shu W.S."/>
        </authorList>
    </citation>
    <scope>NUCLEOTIDE SEQUENCE [LARGE SCALE GENOMIC DNA]</scope>
    <source>
        <strain evidence="3 4">FACHB-3921</strain>
    </source>
</reference>
<dbReference type="PANTHER" id="PTHR15108">
    <property type="entry name" value="N-ACYLGLUCOSAMINE-2-EPIMERASE"/>
    <property type="match status" value="1"/>
</dbReference>
<gene>
    <name evidence="3" type="ORF">H6G14_28050</name>
</gene>
<organism evidence="3 4">
    <name type="scientific">Nostoc parmelioides FACHB-3921</name>
    <dbReference type="NCBI Taxonomy" id="2692909"/>
    <lineage>
        <taxon>Bacteria</taxon>
        <taxon>Bacillati</taxon>
        <taxon>Cyanobacteriota</taxon>
        <taxon>Cyanophyceae</taxon>
        <taxon>Nostocales</taxon>
        <taxon>Nostocaceae</taxon>
        <taxon>Nostoc</taxon>
    </lineage>
</organism>
<evidence type="ECO:0000256" key="2">
    <source>
        <dbReference type="ARBA" id="ARBA00023235"/>
    </source>
</evidence>
<dbReference type="InterPro" id="IPR008928">
    <property type="entry name" value="6-hairpin_glycosidase_sf"/>
</dbReference>
<keyword evidence="2" id="KW-0413">Isomerase</keyword>
<dbReference type="Gene3D" id="1.50.10.10">
    <property type="match status" value="1"/>
</dbReference>
<dbReference type="RefSeq" id="WP_190571713.1">
    <property type="nucleotide sequence ID" value="NZ_JACJQL010000077.1"/>
</dbReference>
<evidence type="ECO:0000313" key="4">
    <source>
        <dbReference type="Proteomes" id="UP000621307"/>
    </source>
</evidence>
<comment type="caution">
    <text evidence="3">The sequence shown here is derived from an EMBL/GenBank/DDBJ whole genome shotgun (WGS) entry which is preliminary data.</text>
</comment>
<keyword evidence="4" id="KW-1185">Reference proteome</keyword>
<dbReference type="InterPro" id="IPR034116">
    <property type="entry name" value="AGE_dom"/>
</dbReference>
<dbReference type="Proteomes" id="UP000621307">
    <property type="component" value="Unassembled WGS sequence"/>
</dbReference>
<comment type="similarity">
    <text evidence="1">Belongs to the N-acylglucosamine 2-epimerase family.</text>
</comment>